<evidence type="ECO:0000256" key="4">
    <source>
        <dbReference type="ARBA" id="ARBA00022519"/>
    </source>
</evidence>
<dbReference type="Gene3D" id="2.30.30.830">
    <property type="match status" value="1"/>
</dbReference>
<reference evidence="10 11" key="1">
    <citation type="submission" date="2016-10" db="EMBL/GenBank/DDBJ databases">
        <authorList>
            <person name="de Groot N.N."/>
        </authorList>
    </citation>
    <scope>NUCLEOTIDE SEQUENCE [LARGE SCALE GENOMIC DNA]</scope>
    <source>
        <strain evidence="10 11">LMG 2247</strain>
    </source>
</reference>
<feature type="domain" description="Type II secretion system protein GspC N-terminal" evidence="9">
    <location>
        <begin position="67"/>
        <end position="125"/>
    </location>
</feature>
<dbReference type="InterPro" id="IPR024961">
    <property type="entry name" value="T2SS_GspC_N"/>
</dbReference>
<keyword evidence="3" id="KW-1003">Cell membrane</keyword>
<dbReference type="RefSeq" id="WP_244106051.1">
    <property type="nucleotide sequence ID" value="NZ_CADERL010000001.1"/>
</dbReference>
<dbReference type="Pfam" id="PF11356">
    <property type="entry name" value="T2SSC"/>
    <property type="match status" value="1"/>
</dbReference>
<organism evidence="10 11">
    <name type="scientific">Paraburkholderia phenazinium</name>
    <dbReference type="NCBI Taxonomy" id="60549"/>
    <lineage>
        <taxon>Bacteria</taxon>
        <taxon>Pseudomonadati</taxon>
        <taxon>Pseudomonadota</taxon>
        <taxon>Betaproteobacteria</taxon>
        <taxon>Burkholderiales</taxon>
        <taxon>Burkholderiaceae</taxon>
        <taxon>Paraburkholderia</taxon>
    </lineage>
</organism>
<name>A0A1G7PPI4_9BURK</name>
<keyword evidence="7" id="KW-1133">Transmembrane helix</keyword>
<keyword evidence="5" id="KW-0812">Transmembrane</keyword>
<evidence type="ECO:0000259" key="9">
    <source>
        <dbReference type="Pfam" id="PF11356"/>
    </source>
</evidence>
<evidence type="ECO:0000313" key="10">
    <source>
        <dbReference type="EMBL" id="SDF88134.1"/>
    </source>
</evidence>
<evidence type="ECO:0000313" key="11">
    <source>
        <dbReference type="Proteomes" id="UP000199706"/>
    </source>
</evidence>
<accession>A0A1G7PPI4</accession>
<dbReference type="Proteomes" id="UP000199706">
    <property type="component" value="Unassembled WGS sequence"/>
</dbReference>
<proteinExistence type="predicted"/>
<evidence type="ECO:0000256" key="3">
    <source>
        <dbReference type="ARBA" id="ARBA00022475"/>
    </source>
</evidence>
<protein>
    <submittedName>
        <fullName evidence="10">General secretion pathway protein C</fullName>
    </submittedName>
</protein>
<keyword evidence="2" id="KW-0813">Transport</keyword>
<keyword evidence="4" id="KW-0997">Cell inner membrane</keyword>
<dbReference type="EMBL" id="FNCJ01000001">
    <property type="protein sequence ID" value="SDF88134.1"/>
    <property type="molecule type" value="Genomic_DNA"/>
</dbReference>
<dbReference type="GO" id="GO:0015031">
    <property type="term" value="P:protein transport"/>
    <property type="evidence" value="ECO:0007669"/>
    <property type="project" value="UniProtKB-KW"/>
</dbReference>
<evidence type="ECO:0000256" key="2">
    <source>
        <dbReference type="ARBA" id="ARBA00022448"/>
    </source>
</evidence>
<keyword evidence="6" id="KW-0653">Protein transport</keyword>
<evidence type="ECO:0000256" key="1">
    <source>
        <dbReference type="ARBA" id="ARBA00004533"/>
    </source>
</evidence>
<evidence type="ECO:0000256" key="8">
    <source>
        <dbReference type="ARBA" id="ARBA00023136"/>
    </source>
</evidence>
<evidence type="ECO:0000256" key="5">
    <source>
        <dbReference type="ARBA" id="ARBA00022692"/>
    </source>
</evidence>
<keyword evidence="8" id="KW-0472">Membrane</keyword>
<evidence type="ECO:0000256" key="7">
    <source>
        <dbReference type="ARBA" id="ARBA00022989"/>
    </source>
</evidence>
<dbReference type="GO" id="GO:0005886">
    <property type="term" value="C:plasma membrane"/>
    <property type="evidence" value="ECO:0007669"/>
    <property type="project" value="UniProtKB-SubCell"/>
</dbReference>
<comment type="subcellular location">
    <subcellularLocation>
        <location evidence="1">Cell inner membrane</location>
    </subcellularLocation>
</comment>
<gene>
    <name evidence="10" type="ORF">SAMN05216466_101395</name>
</gene>
<sequence>MMCMNAIQIRLLSLALFAVFCATLTYWLVTLTALRGGPLPAAAVHAPISVEQAATLFGGQLQRSANQDVRLFGILSLQEGGAAIISAGGEPPRAVSLGSAIMQGAKLYEVRPRSIIIDRNGVHSEVFLPTQPAGPTIYVR</sequence>
<dbReference type="AlphaFoldDB" id="A0A1G7PPI4"/>
<evidence type="ECO:0000256" key="6">
    <source>
        <dbReference type="ARBA" id="ARBA00022927"/>
    </source>
</evidence>